<evidence type="ECO:0000256" key="9">
    <source>
        <dbReference type="ARBA" id="ARBA00023136"/>
    </source>
</evidence>
<evidence type="ECO:0000256" key="6">
    <source>
        <dbReference type="ARBA" id="ARBA00022692"/>
    </source>
</evidence>
<dbReference type="GO" id="GO:0015020">
    <property type="term" value="F:glucuronosyltransferase activity"/>
    <property type="evidence" value="ECO:0007669"/>
    <property type="project" value="UniProtKB-EC"/>
</dbReference>
<comment type="caution">
    <text evidence="13">The sequence shown here is derived from an EMBL/GenBank/DDBJ whole genome shotgun (WGS) entry which is preliminary data.</text>
</comment>
<dbReference type="AlphaFoldDB" id="A0A9P1I6J4"/>
<dbReference type="PANTHER" id="PTHR48043:SF50">
    <property type="entry name" value="UDP-GLUCURONOSYLTRANSFERASE"/>
    <property type="match status" value="1"/>
</dbReference>
<evidence type="ECO:0000256" key="10">
    <source>
        <dbReference type="ARBA" id="ARBA00047475"/>
    </source>
</evidence>
<dbReference type="CDD" id="cd03784">
    <property type="entry name" value="GT1_Gtf-like"/>
    <property type="match status" value="2"/>
</dbReference>
<keyword evidence="9 11" id="KW-0472">Membrane</keyword>
<keyword evidence="8 11" id="KW-1133">Transmembrane helix</keyword>
<accession>A0A9P1I6J4</accession>
<keyword evidence="4" id="KW-0328">Glycosyltransferase</keyword>
<feature type="chain" id="PRO_5040249657" description="glucuronosyltransferase" evidence="12">
    <location>
        <begin position="17"/>
        <end position="994"/>
    </location>
</feature>
<dbReference type="PROSITE" id="PS00375">
    <property type="entry name" value="UDPGT"/>
    <property type="match status" value="2"/>
</dbReference>
<keyword evidence="6 11" id="KW-0812">Transmembrane</keyword>
<keyword evidence="7 12" id="KW-0732">Signal</keyword>
<evidence type="ECO:0000256" key="4">
    <source>
        <dbReference type="ARBA" id="ARBA00022676"/>
    </source>
</evidence>
<evidence type="ECO:0000256" key="7">
    <source>
        <dbReference type="ARBA" id="ARBA00022729"/>
    </source>
</evidence>
<evidence type="ECO:0000256" key="11">
    <source>
        <dbReference type="SAM" id="Phobius"/>
    </source>
</evidence>
<dbReference type="InterPro" id="IPR035595">
    <property type="entry name" value="UDP_glycos_trans_CS"/>
</dbReference>
<comment type="catalytic activity">
    <reaction evidence="10">
        <text>glucuronate acceptor + UDP-alpha-D-glucuronate = acceptor beta-D-glucuronoside + UDP + H(+)</text>
        <dbReference type="Rhea" id="RHEA:21032"/>
        <dbReference type="ChEBI" id="CHEBI:15378"/>
        <dbReference type="ChEBI" id="CHEBI:58052"/>
        <dbReference type="ChEBI" id="CHEBI:58223"/>
        <dbReference type="ChEBI" id="CHEBI:132367"/>
        <dbReference type="ChEBI" id="CHEBI:132368"/>
        <dbReference type="EC" id="2.4.1.17"/>
    </reaction>
</comment>
<dbReference type="InterPro" id="IPR002213">
    <property type="entry name" value="UDP_glucos_trans"/>
</dbReference>
<dbReference type="SUPFAM" id="SSF53756">
    <property type="entry name" value="UDP-Glycosyltransferase/glycogen phosphorylase"/>
    <property type="match status" value="2"/>
</dbReference>
<dbReference type="Gene3D" id="3.40.50.2000">
    <property type="entry name" value="Glycogen Phosphorylase B"/>
    <property type="match status" value="4"/>
</dbReference>
<name>A0A9P1I6J4_9PELO</name>
<comment type="subcellular location">
    <subcellularLocation>
        <location evidence="1">Membrane</location>
        <topology evidence="1">Single-pass membrane protein</topology>
    </subcellularLocation>
</comment>
<comment type="similarity">
    <text evidence="2">Belongs to the UDP-glycosyltransferase family.</text>
</comment>
<organism evidence="13 14">
    <name type="scientific">Caenorhabditis angaria</name>
    <dbReference type="NCBI Taxonomy" id="860376"/>
    <lineage>
        <taxon>Eukaryota</taxon>
        <taxon>Metazoa</taxon>
        <taxon>Ecdysozoa</taxon>
        <taxon>Nematoda</taxon>
        <taxon>Chromadorea</taxon>
        <taxon>Rhabditida</taxon>
        <taxon>Rhabditina</taxon>
        <taxon>Rhabditomorpha</taxon>
        <taxon>Rhabditoidea</taxon>
        <taxon>Rhabditidae</taxon>
        <taxon>Peloderinae</taxon>
        <taxon>Caenorhabditis</taxon>
    </lineage>
</organism>
<sequence>MSFSILLILLTNFVDGFNILVYSPSIGNSHQNFMGHLADTLFDAGHNVTLLVPIADEKQRNKLGIKTTKDVILVEHDEIGKQRIHLPDDSTAILWTTEFHAEDIDASFEHFNNLTVEACANFLRNKQVFEEIKSRNYDVVLVEPLSMCGLAFAHKLGLKRVILTISCTYFDYVSTWIGEPDEYSYVPALTSQSTDEMNIFERYNNLKMNLFLRRNMERMFDKEQIVYKSLLGEDVPSWKELMPAASMYFTNSNPFIDFPRPVIQKTVAIGGISVNMEHIRSQELSEEWNNVLGIRNKTMLISFGSVVLSRYMPIEYKSNLLKVIESFPDVTFIWKYELEDTAWAKHVSNIYFSKWVPQTALLNDNRLSAFLTHGGLGSTTELANCGKPALMVPIFGDQDRNANMLSRHGGAIVLKKTKLGNYNILRNAIETIIYDKTFSENAQKLANILENQPIKPKELVIKNTEFVAQFGPFPKMDPYSRKLNFIQRNTFANSHQNFMGHLADTLTDAGHNVTLLVPVADEGRRDKTSVKTTKDVVYVDQDEIARTNIVPVDDSMGVYWLEKFKPEDLTDSFLWFNNIMTETCANLFRNSAVFESMKSRNFDVLLLEPLSVCGLGFAHKLGIKNFILTTSCTQYDFILPHIGETIEHSYVPSTLGQFGDKMSFLERYENYKTALYMGMNLEKLFDEEEEIYQSGTGGEIPPWKQLLPSSSMYFTNSNPVIDFPRPTIQKTIPIGGISVDMEYIKSRKVPEEWENVLNLREKTMLISFGSMVKSKEMPKEWRDNLLKAVQLFPETTFIWKYESNDTKWADHVKNIHFSQWVPQTALLNDERITAFLTHGGLGSTNELAYCGKPALMIPIFGDQVRNAKMFIRHGGAIVLKKEDLSDYEIVKNSIRSILYDDTFKQNSKRLSKILENQPLKPKELVIKYTEFVAQYGPFPNMDPYSRQLNFIERNSLDVMFLYHTYSIIITFVFIILAKLLFSRFKLTMRVKKTI</sequence>
<dbReference type="InterPro" id="IPR050271">
    <property type="entry name" value="UDP-glycosyltransferase"/>
</dbReference>
<evidence type="ECO:0000256" key="2">
    <source>
        <dbReference type="ARBA" id="ARBA00009995"/>
    </source>
</evidence>
<evidence type="ECO:0000256" key="1">
    <source>
        <dbReference type="ARBA" id="ARBA00004167"/>
    </source>
</evidence>
<evidence type="ECO:0000256" key="3">
    <source>
        <dbReference type="ARBA" id="ARBA00012544"/>
    </source>
</evidence>
<keyword evidence="14" id="KW-1185">Reference proteome</keyword>
<dbReference type="Pfam" id="PF00201">
    <property type="entry name" value="UDPGT"/>
    <property type="match status" value="2"/>
</dbReference>
<dbReference type="EMBL" id="CANHGI010000001">
    <property type="protein sequence ID" value="CAI5438986.1"/>
    <property type="molecule type" value="Genomic_DNA"/>
</dbReference>
<dbReference type="EC" id="2.4.1.17" evidence="3"/>
<dbReference type="FunFam" id="3.40.50.2000:FF:000204">
    <property type="entry name" value="UDP-glucuronosyltransferase"/>
    <property type="match status" value="2"/>
</dbReference>
<proteinExistence type="inferred from homology"/>
<feature type="transmembrane region" description="Helical" evidence="11">
    <location>
        <begin position="960"/>
        <end position="981"/>
    </location>
</feature>
<evidence type="ECO:0000256" key="12">
    <source>
        <dbReference type="SAM" id="SignalP"/>
    </source>
</evidence>
<evidence type="ECO:0000313" key="14">
    <source>
        <dbReference type="Proteomes" id="UP001152747"/>
    </source>
</evidence>
<dbReference type="Proteomes" id="UP001152747">
    <property type="component" value="Unassembled WGS sequence"/>
</dbReference>
<keyword evidence="5" id="KW-0808">Transferase</keyword>
<evidence type="ECO:0000256" key="8">
    <source>
        <dbReference type="ARBA" id="ARBA00022989"/>
    </source>
</evidence>
<dbReference type="OrthoDB" id="5835829at2759"/>
<protein>
    <recommendedName>
        <fullName evidence="3">glucuronosyltransferase</fullName>
        <ecNumber evidence="3">2.4.1.17</ecNumber>
    </recommendedName>
</protein>
<dbReference type="FunFam" id="3.40.50.2000:FF:000038">
    <property type="entry name" value="UDP-GlucuronosylTransferase"/>
    <property type="match status" value="2"/>
</dbReference>
<reference evidence="13" key="1">
    <citation type="submission" date="2022-11" db="EMBL/GenBank/DDBJ databases">
        <authorList>
            <person name="Kikuchi T."/>
        </authorList>
    </citation>
    <scope>NUCLEOTIDE SEQUENCE</scope>
    <source>
        <strain evidence="13">PS1010</strain>
    </source>
</reference>
<gene>
    <name evidence="13" type="ORF">CAMP_LOCUS1623</name>
</gene>
<evidence type="ECO:0000313" key="13">
    <source>
        <dbReference type="EMBL" id="CAI5438986.1"/>
    </source>
</evidence>
<dbReference type="GO" id="GO:0016020">
    <property type="term" value="C:membrane"/>
    <property type="evidence" value="ECO:0007669"/>
    <property type="project" value="UniProtKB-SubCell"/>
</dbReference>
<dbReference type="PANTHER" id="PTHR48043">
    <property type="entry name" value="EG:EG0003.4 PROTEIN-RELATED"/>
    <property type="match status" value="1"/>
</dbReference>
<feature type="signal peptide" evidence="12">
    <location>
        <begin position="1"/>
        <end position="16"/>
    </location>
</feature>
<evidence type="ECO:0000256" key="5">
    <source>
        <dbReference type="ARBA" id="ARBA00022679"/>
    </source>
</evidence>